<sequence>MSKTYQQFKTLLFNPKTNKKALFNNLKLKYTFKEQQTIVRELPKSFMTFIVGNCLLKEKVNLGLGGNTLDCDYEIHLNWFCLQIDHFSSEINKFLALRDEFEKKFLLGEYEESAEIIRKINSSISYSNWSIENEFLQVQFQKGLEFNFKLLNASQKIPVTDSGFFFLLHFFSSKVEEDISYFNYQTKLTSSYIGVPDHYINFFNYRLNPLNYSFNDLNGLFSVCSNYSVVDKYLLIRDVLVHLSGSERSNGEHALCLEKCCFLNKKIDDPLLTKIIGLLDDEKEEVIVDNEKIDLLDLYTEGKYYEVIILGKIYLLECPNEFSVLELYVKSHIHLQIELQAVSVNDSFLNSISKLLFAYLTKKEDPNEKFVDLLTQANVVSNFDFSQELVSFLERNIKVEYFNENNRAFCYSKSYNPLNFGALKGLDKQKKYLLLGKPTSLTQDFFLSLINDSNNEKFKGKIPKYRHYYYKALTYFVKNDFQAAKVALEKIIKQNQHLGFQYELIVLCLFKCYVNLEDFNSAINLYVETYLMNEKLVLTIDCTKAVDDIVKQRFRNVFHSNVNFPIFMYLSANEAHVKFIAYDLFMRSVKANRPTELFSLLPRIGEAEMHFLRLVSNSKIISRKAVVFKNSLQVIKERIEICQALSKIDIKNLTEYSKEISELTKRLTVQQRIKEIDQSMIYVDENGIIGHELSEINKGFNRFRNISELMNLKNIDATGISYDALLDLMVGNIDTDTYKKSIRKTDIHFELFIQLFIQVRDKFLFSNYYGLDYYLSQRIRHGTIIGQLRKPFQELNLVTSKSSEDGDYLPSTFWSVHQLGLEGDIKEKFEARMAVFSANIDAFISELKDRFIQIKTEDAKTVQSGWFGYMYIPQWHKDVLYSIFIAKIQLITDFNEFVNSIFEILWDMTAQNLKRIRTEIDEEVKFMLISYLDELEADLTDLLDRSQSTKLMKNIADCRTNTQSGVDVVIRWFNRSKNDEIDFTLADAFNTSLQIVNNINSPFLIFFSESLETETMFKGAYFTHFVDLLKIFITNIFNYFKENNLLSQPAEVKFHLEQEILIIDFINPLAGENLDSNLEKKMDEIKLALLSTNYTAIRGEGKSGFYKANNILKNVFRDKSNEIVFDLHDNTFNVKLIISVNNLLV</sequence>
<gene>
    <name evidence="1" type="ORF">EZ449_04840</name>
</gene>
<dbReference type="AlphaFoldDB" id="A0A4V2MN68"/>
<dbReference type="Proteomes" id="UP000291485">
    <property type="component" value="Unassembled WGS sequence"/>
</dbReference>
<organism evidence="1 2">
    <name type="scientific">Pedobacter frigidisoli</name>
    <dbReference type="NCBI Taxonomy" id="2530455"/>
    <lineage>
        <taxon>Bacteria</taxon>
        <taxon>Pseudomonadati</taxon>
        <taxon>Bacteroidota</taxon>
        <taxon>Sphingobacteriia</taxon>
        <taxon>Sphingobacteriales</taxon>
        <taxon>Sphingobacteriaceae</taxon>
        <taxon>Pedobacter</taxon>
    </lineage>
</organism>
<reference evidence="1 2" key="1">
    <citation type="submission" date="2019-02" db="EMBL/GenBank/DDBJ databases">
        <title>Pedobacter sp. RP-3-11 sp. nov., isolated from Arctic soil.</title>
        <authorList>
            <person name="Dahal R.H."/>
        </authorList>
    </citation>
    <scope>NUCLEOTIDE SEQUENCE [LARGE SCALE GENOMIC DNA]</scope>
    <source>
        <strain evidence="1 2">RP-3-11</strain>
    </source>
</reference>
<accession>A0A4V2MN68</accession>
<name>A0A4V2MN68_9SPHI</name>
<dbReference type="RefSeq" id="WP_131556840.1">
    <property type="nucleotide sequence ID" value="NZ_SJSN01000003.1"/>
</dbReference>
<dbReference type="EMBL" id="SJSN01000003">
    <property type="protein sequence ID" value="TCD11590.1"/>
    <property type="molecule type" value="Genomic_DNA"/>
</dbReference>
<protein>
    <submittedName>
        <fullName evidence="1">Uncharacterized protein</fullName>
    </submittedName>
</protein>
<evidence type="ECO:0000313" key="1">
    <source>
        <dbReference type="EMBL" id="TCD11590.1"/>
    </source>
</evidence>
<proteinExistence type="predicted"/>
<comment type="caution">
    <text evidence="1">The sequence shown here is derived from an EMBL/GenBank/DDBJ whole genome shotgun (WGS) entry which is preliminary data.</text>
</comment>
<dbReference type="OrthoDB" id="7833808at2"/>
<keyword evidence="2" id="KW-1185">Reference proteome</keyword>
<evidence type="ECO:0000313" key="2">
    <source>
        <dbReference type="Proteomes" id="UP000291485"/>
    </source>
</evidence>